<feature type="compositionally biased region" description="Basic and acidic residues" evidence="2">
    <location>
        <begin position="91"/>
        <end position="105"/>
    </location>
</feature>
<dbReference type="InterPro" id="IPR039913">
    <property type="entry name" value="RPAP1/Rba50"/>
</dbReference>
<dbReference type="PANTHER" id="PTHR21483:SF18">
    <property type="entry name" value="RNA POLYMERASE II-ASSOCIATED PROTEIN 1"/>
    <property type="match status" value="1"/>
</dbReference>
<dbReference type="PANTHER" id="PTHR21483">
    <property type="entry name" value="RNA POLYMERASE II-ASSOCIATED PROTEIN 1"/>
    <property type="match status" value="1"/>
</dbReference>
<dbReference type="EMBL" id="KB707405">
    <property type="protein sequence ID" value="EMR62686.1"/>
    <property type="molecule type" value="Genomic_DNA"/>
</dbReference>
<comment type="similarity">
    <text evidence="1">Belongs to the RPAP1 family.</text>
</comment>
<proteinExistence type="inferred from homology"/>
<dbReference type="GO" id="GO:0006366">
    <property type="term" value="P:transcription by RNA polymerase II"/>
    <property type="evidence" value="ECO:0007669"/>
    <property type="project" value="InterPro"/>
</dbReference>
<feature type="region of interest" description="Disordered" evidence="2">
    <location>
        <begin position="1"/>
        <end position="281"/>
    </location>
</feature>
<dbReference type="Proteomes" id="UP000012174">
    <property type="component" value="Unassembled WGS sequence"/>
</dbReference>
<dbReference type="OrthoDB" id="348201at2759"/>
<dbReference type="eggNOG" id="KOG1894">
    <property type="taxonomic scope" value="Eukaryota"/>
</dbReference>
<name>M7SYN4_EUTLA</name>
<protein>
    <submittedName>
        <fullName evidence="5">Putative transcription factor protein</fullName>
    </submittedName>
</protein>
<reference evidence="6" key="1">
    <citation type="journal article" date="2013" name="Genome Announc.">
        <title>Draft genome sequence of the grapevine dieback fungus Eutypa lata UCR-EL1.</title>
        <authorList>
            <person name="Blanco-Ulate B."/>
            <person name="Rolshausen P.E."/>
            <person name="Cantu D."/>
        </authorList>
    </citation>
    <scope>NUCLEOTIDE SEQUENCE [LARGE SCALE GENOMIC DNA]</scope>
    <source>
        <strain evidence="6">UCR-EL1</strain>
    </source>
</reference>
<feature type="compositionally biased region" description="Low complexity" evidence="2">
    <location>
        <begin position="266"/>
        <end position="280"/>
    </location>
</feature>
<dbReference type="Pfam" id="PF08620">
    <property type="entry name" value="RPAP1_C"/>
    <property type="match status" value="1"/>
</dbReference>
<evidence type="ECO:0000313" key="6">
    <source>
        <dbReference type="Proteomes" id="UP000012174"/>
    </source>
</evidence>
<accession>M7SYN4</accession>
<evidence type="ECO:0000313" key="5">
    <source>
        <dbReference type="EMBL" id="EMR62686.1"/>
    </source>
</evidence>
<dbReference type="HOGENOM" id="CLU_031074_1_0_1"/>
<feature type="domain" description="RPAP1 N-terminal" evidence="4">
    <location>
        <begin position="98"/>
        <end position="142"/>
    </location>
</feature>
<dbReference type="OMA" id="DQESPYY"/>
<feature type="compositionally biased region" description="Basic residues" evidence="2">
    <location>
        <begin position="36"/>
        <end position="49"/>
    </location>
</feature>
<evidence type="ECO:0000259" key="4">
    <source>
        <dbReference type="Pfam" id="PF08621"/>
    </source>
</evidence>
<dbReference type="InterPro" id="IPR013930">
    <property type="entry name" value="RPAP1_N"/>
</dbReference>
<gene>
    <name evidence="5" type="ORF">UCREL1_10372</name>
</gene>
<dbReference type="AlphaFoldDB" id="M7SYN4"/>
<organism evidence="5 6">
    <name type="scientific">Eutypa lata (strain UCR-EL1)</name>
    <name type="common">Grapevine dieback disease fungus</name>
    <name type="synonym">Eutypa armeniacae</name>
    <dbReference type="NCBI Taxonomy" id="1287681"/>
    <lineage>
        <taxon>Eukaryota</taxon>
        <taxon>Fungi</taxon>
        <taxon>Dikarya</taxon>
        <taxon>Ascomycota</taxon>
        <taxon>Pezizomycotina</taxon>
        <taxon>Sordariomycetes</taxon>
        <taxon>Xylariomycetidae</taxon>
        <taxon>Xylariales</taxon>
        <taxon>Diatrypaceae</taxon>
        <taxon>Eutypa</taxon>
    </lineage>
</organism>
<dbReference type="KEGG" id="ela:UCREL1_10372"/>
<evidence type="ECO:0000256" key="1">
    <source>
        <dbReference type="ARBA" id="ARBA00009953"/>
    </source>
</evidence>
<feature type="domain" description="RPAP1 C-terminal" evidence="3">
    <location>
        <begin position="329"/>
        <end position="395"/>
    </location>
</feature>
<dbReference type="InterPro" id="IPR013929">
    <property type="entry name" value="RPAP1_C"/>
</dbReference>
<sequence length="463" mass="50740">MDPTFLITDIKEKEATEPKAPSFPQIKSAGSGFPEHKKRTRISAFKQKRQVPETKPQISTTTSTSSSNKPSALKNGAQPPPPTVYSADETPEAKERHNIDRENNDRLASMSPEEVEAARQELFGSLDPSTLERLLKRANLDETEGPSPFDTPEADLKQQQQTQAPLPDIRVEDTPTKPDSNSRNLKATVEDEPEGREQTEPTAATNGSTKKRVRFESSEPLEGEQTEPTPQQQPKIDDDDDDAAPPIPPTDPTITRPHWPHPPQPDTDSSSIDPSDPDFLSKLHQKYFPSLPADPSKLAWMAPIPTPNSAADLDSPYHPGQSSVSASALRFDFRGALLPPRIARAVPTTKGLHHHGEAPEAAGYTVPELARLARSAVPGQRCVAYQTAGRILYRLGRGEFGRPGDAMADGLWALVLEGALLRSLNDEASLEEGRGHRSARAFAIEAVWLFEKGGWGERVRRGK</sequence>
<dbReference type="Pfam" id="PF08621">
    <property type="entry name" value="RPAP1_N"/>
    <property type="match status" value="1"/>
</dbReference>
<evidence type="ECO:0000256" key="2">
    <source>
        <dbReference type="SAM" id="MobiDB-lite"/>
    </source>
</evidence>
<evidence type="ECO:0000259" key="3">
    <source>
        <dbReference type="Pfam" id="PF08620"/>
    </source>
</evidence>
<keyword evidence="6" id="KW-1185">Reference proteome</keyword>